<accession>A0A511H9N1</accession>
<evidence type="ECO:0000256" key="1">
    <source>
        <dbReference type="SAM" id="MobiDB-lite"/>
    </source>
</evidence>
<keyword evidence="4" id="KW-1185">Reference proteome</keyword>
<evidence type="ECO:0000313" key="5">
    <source>
        <dbReference type="Proteomes" id="UP000321224"/>
    </source>
</evidence>
<reference evidence="3 4" key="1">
    <citation type="submission" date="2016-10" db="EMBL/GenBank/DDBJ databases">
        <authorList>
            <person name="Varghese N."/>
            <person name="Submissions S."/>
        </authorList>
    </citation>
    <scope>NUCLEOTIDE SEQUENCE [LARGE SCALE GENOMIC DNA]</scope>
    <source>
        <strain evidence="3 4">DSM 2260</strain>
    </source>
</reference>
<evidence type="ECO:0000313" key="4">
    <source>
        <dbReference type="Proteomes" id="UP000198717"/>
    </source>
</evidence>
<reference evidence="2 5" key="2">
    <citation type="submission" date="2019-07" db="EMBL/GenBank/DDBJ databases">
        <title>Whole genome shotgun sequence of Myxococcus virescens NBRC 100334.</title>
        <authorList>
            <person name="Hosoyama A."/>
            <person name="Uohara A."/>
            <person name="Ohji S."/>
            <person name="Ichikawa N."/>
        </authorList>
    </citation>
    <scope>NUCLEOTIDE SEQUENCE [LARGE SCALE GENOMIC DNA]</scope>
    <source>
        <strain evidence="2 5">NBRC 100334</strain>
    </source>
</reference>
<dbReference type="Gene3D" id="1.25.10.10">
    <property type="entry name" value="Leucine-rich Repeat Variant"/>
    <property type="match status" value="1"/>
</dbReference>
<dbReference type="NCBIfam" id="TIGR02270">
    <property type="entry name" value="TIGR02270 family protein"/>
    <property type="match status" value="1"/>
</dbReference>
<dbReference type="EMBL" id="BJVY01000009">
    <property type="protein sequence ID" value="GEL70258.1"/>
    <property type="molecule type" value="Genomic_DNA"/>
</dbReference>
<dbReference type="InterPro" id="IPR011959">
    <property type="entry name" value="CHP02270"/>
</dbReference>
<organism evidence="2 5">
    <name type="scientific">Myxococcus virescens</name>
    <dbReference type="NCBI Taxonomy" id="83456"/>
    <lineage>
        <taxon>Bacteria</taxon>
        <taxon>Pseudomonadati</taxon>
        <taxon>Myxococcota</taxon>
        <taxon>Myxococcia</taxon>
        <taxon>Myxococcales</taxon>
        <taxon>Cystobacterineae</taxon>
        <taxon>Myxococcaceae</taxon>
        <taxon>Myxococcus</taxon>
    </lineage>
</organism>
<dbReference type="InterPro" id="IPR011989">
    <property type="entry name" value="ARM-like"/>
</dbReference>
<dbReference type="EMBL" id="FNAJ01000015">
    <property type="protein sequence ID" value="SDE96109.1"/>
    <property type="molecule type" value="Genomic_DNA"/>
</dbReference>
<protein>
    <recommendedName>
        <fullName evidence="6">TIGR02270 family protein</fullName>
    </recommendedName>
</protein>
<feature type="region of interest" description="Disordered" evidence="1">
    <location>
        <begin position="300"/>
        <end position="323"/>
    </location>
</feature>
<sequence length="422" mass="46498">MVLVDVWEEHLDEASFHWEQWERALVAPDFTLTETAEREERLLAHLEGLGDAAALPLVLRPAFDSEELSRQSAATYALLSLGGLDESLARFLGASTEARAGIRRALELSEAPGLGAQLREVLKRNDLDAQAHVLEALVFRQEVPREILARFFTHDEPRARMTALRAAMPLPEDAVSRLLPALLDSAHPGIRAAAMEAGLASGVRLAWDACRKAVQRREPGMPEALTLLAIGGADADTALLVELLQSPDLRPDVLWALGFSGRVRAVEACLEYLAEPSVARLAGEAFSSMTGLLLEGAYALPPRSHPEPSDDPDASLEPKPEDDLPWPHVAAITAWWSEARKRFDKGARYLLGQPFSGSVLMDALESSPMRRRHVLARELAIRTRGKHVIPTRAFSRRQRVALVNARTDCAHMRDVPLIHTLR</sequence>
<dbReference type="AlphaFoldDB" id="A0A511H9N1"/>
<evidence type="ECO:0000313" key="2">
    <source>
        <dbReference type="EMBL" id="GEL70258.1"/>
    </source>
</evidence>
<dbReference type="Proteomes" id="UP000198717">
    <property type="component" value="Unassembled WGS sequence"/>
</dbReference>
<proteinExistence type="predicted"/>
<comment type="caution">
    <text evidence="2">The sequence shown here is derived from an EMBL/GenBank/DDBJ whole genome shotgun (WGS) entry which is preliminary data.</text>
</comment>
<evidence type="ECO:0008006" key="6">
    <source>
        <dbReference type="Google" id="ProtNLM"/>
    </source>
</evidence>
<evidence type="ECO:0000313" key="3">
    <source>
        <dbReference type="EMBL" id="SDE96109.1"/>
    </source>
</evidence>
<dbReference type="Proteomes" id="UP000321224">
    <property type="component" value="Unassembled WGS sequence"/>
</dbReference>
<name>A0A511H9N1_9BACT</name>
<gene>
    <name evidence="2" type="ORF">MVI01_20420</name>
    <name evidence="3" type="ORF">SAMN04488504_115183</name>
</gene>